<name>U5VYW8_9ACTN</name>
<dbReference type="STRING" id="1246995.AFR_12925"/>
<gene>
    <name evidence="2" type="ORF">AFR_12925</name>
</gene>
<protein>
    <submittedName>
        <fullName evidence="2">Alpha/beta hydrolase</fullName>
    </submittedName>
</protein>
<proteinExistence type="predicted"/>
<keyword evidence="2" id="KW-0378">Hydrolase</keyword>
<dbReference type="InterPro" id="IPR029058">
    <property type="entry name" value="AB_hydrolase_fold"/>
</dbReference>
<dbReference type="Gene3D" id="3.40.50.1820">
    <property type="entry name" value="alpha/beta hydrolase"/>
    <property type="match status" value="1"/>
</dbReference>
<organism evidence="2 3">
    <name type="scientific">Actinoplanes friuliensis DSM 7358</name>
    <dbReference type="NCBI Taxonomy" id="1246995"/>
    <lineage>
        <taxon>Bacteria</taxon>
        <taxon>Bacillati</taxon>
        <taxon>Actinomycetota</taxon>
        <taxon>Actinomycetes</taxon>
        <taxon>Micromonosporales</taxon>
        <taxon>Micromonosporaceae</taxon>
        <taxon>Actinoplanes</taxon>
    </lineage>
</organism>
<dbReference type="PATRIC" id="fig|1246995.3.peg.2625"/>
<evidence type="ECO:0000313" key="3">
    <source>
        <dbReference type="Proteomes" id="UP000017746"/>
    </source>
</evidence>
<evidence type="ECO:0000256" key="1">
    <source>
        <dbReference type="SAM" id="MobiDB-lite"/>
    </source>
</evidence>
<dbReference type="KEGG" id="afs:AFR_12925"/>
<dbReference type="eggNOG" id="COG2021">
    <property type="taxonomic scope" value="Bacteria"/>
</dbReference>
<dbReference type="EMBL" id="CP006272">
    <property type="protein sequence ID" value="AGZ40871.1"/>
    <property type="molecule type" value="Genomic_DNA"/>
</dbReference>
<dbReference type="AlphaFoldDB" id="U5VYW8"/>
<keyword evidence="3" id="KW-1185">Reference proteome</keyword>
<dbReference type="OrthoDB" id="8957634at2"/>
<sequence length="71" mass="7249">MVSRTSGVSRSSTSTATPRDSDPLVHPLRGRATAEAIPGATLVMVPGMGHDLPEGAWPTIADAIVANAARV</sequence>
<feature type="region of interest" description="Disordered" evidence="1">
    <location>
        <begin position="1"/>
        <end position="27"/>
    </location>
</feature>
<dbReference type="SUPFAM" id="SSF53474">
    <property type="entry name" value="alpha/beta-Hydrolases"/>
    <property type="match status" value="1"/>
</dbReference>
<accession>U5VYW8</accession>
<dbReference type="Proteomes" id="UP000017746">
    <property type="component" value="Chromosome"/>
</dbReference>
<dbReference type="GO" id="GO:0016787">
    <property type="term" value="F:hydrolase activity"/>
    <property type="evidence" value="ECO:0007669"/>
    <property type="project" value="UniProtKB-KW"/>
</dbReference>
<dbReference type="RefSeq" id="WP_023360930.1">
    <property type="nucleotide sequence ID" value="NC_022657.1"/>
</dbReference>
<reference evidence="2 3" key="1">
    <citation type="journal article" date="2014" name="J. Biotechnol.">
        <title>Complete genome sequence of the actinobacterium Actinoplanes friuliensis HAG 010964, producer of the lipopeptide antibiotic friulimycin.</title>
        <authorList>
            <person name="Ruckert C."/>
            <person name="Szczepanowski R."/>
            <person name="Albersmeier A."/>
            <person name="Goesmann A."/>
            <person name="Fischer N."/>
            <person name="Steinkamper A."/>
            <person name="Puhler A."/>
            <person name="Biener R."/>
            <person name="Schwartz D."/>
            <person name="Kalinowski J."/>
        </authorList>
    </citation>
    <scope>NUCLEOTIDE SEQUENCE [LARGE SCALE GENOMIC DNA]</scope>
    <source>
        <strain evidence="2 3">DSM 7358</strain>
    </source>
</reference>
<dbReference type="HOGENOM" id="CLU_2730838_0_0_11"/>
<evidence type="ECO:0000313" key="2">
    <source>
        <dbReference type="EMBL" id="AGZ40871.1"/>
    </source>
</evidence>
<feature type="compositionally biased region" description="Low complexity" evidence="1">
    <location>
        <begin position="1"/>
        <end position="15"/>
    </location>
</feature>